<keyword evidence="4 6" id="KW-1133">Transmembrane helix</keyword>
<dbReference type="Pfam" id="PF07690">
    <property type="entry name" value="MFS_1"/>
    <property type="match status" value="1"/>
</dbReference>
<dbReference type="Proteomes" id="UP001302676">
    <property type="component" value="Unassembled WGS sequence"/>
</dbReference>
<feature type="transmembrane region" description="Helical" evidence="6">
    <location>
        <begin position="202"/>
        <end position="222"/>
    </location>
</feature>
<evidence type="ECO:0000313" key="8">
    <source>
        <dbReference type="EMBL" id="KAK4144170.1"/>
    </source>
</evidence>
<feature type="transmembrane region" description="Helical" evidence="6">
    <location>
        <begin position="114"/>
        <end position="131"/>
    </location>
</feature>
<proteinExistence type="predicted"/>
<dbReference type="FunFam" id="1.20.1720.10:FF:000009">
    <property type="entry name" value="MFS multidrug transporter"/>
    <property type="match status" value="1"/>
</dbReference>
<dbReference type="InterPro" id="IPR036259">
    <property type="entry name" value="MFS_trans_sf"/>
</dbReference>
<keyword evidence="3 6" id="KW-0812">Transmembrane</keyword>
<evidence type="ECO:0000256" key="3">
    <source>
        <dbReference type="ARBA" id="ARBA00022692"/>
    </source>
</evidence>
<feature type="transmembrane region" description="Helical" evidence="6">
    <location>
        <begin position="326"/>
        <end position="347"/>
    </location>
</feature>
<feature type="transmembrane region" description="Helical" evidence="6">
    <location>
        <begin position="137"/>
        <end position="160"/>
    </location>
</feature>
<dbReference type="EMBL" id="MU853579">
    <property type="protein sequence ID" value="KAK4144170.1"/>
    <property type="molecule type" value="Genomic_DNA"/>
</dbReference>
<comment type="subcellular location">
    <subcellularLocation>
        <location evidence="1">Membrane</location>
        <topology evidence="1">Multi-pass membrane protein</topology>
    </subcellularLocation>
</comment>
<keyword evidence="5 6" id="KW-0472">Membrane</keyword>
<dbReference type="AlphaFoldDB" id="A0AAN6ZLY9"/>
<feature type="transmembrane region" description="Helical" evidence="6">
    <location>
        <begin position="382"/>
        <end position="400"/>
    </location>
</feature>
<reference evidence="8" key="2">
    <citation type="submission" date="2023-05" db="EMBL/GenBank/DDBJ databases">
        <authorList>
            <consortium name="Lawrence Berkeley National Laboratory"/>
            <person name="Steindorff A."/>
            <person name="Hensen N."/>
            <person name="Bonometti L."/>
            <person name="Westerberg I."/>
            <person name="Brannstrom I.O."/>
            <person name="Guillou S."/>
            <person name="Cros-Aarteil S."/>
            <person name="Calhoun S."/>
            <person name="Haridas S."/>
            <person name="Kuo A."/>
            <person name="Mondo S."/>
            <person name="Pangilinan J."/>
            <person name="Riley R."/>
            <person name="Labutti K."/>
            <person name="Andreopoulos B."/>
            <person name="Lipzen A."/>
            <person name="Chen C."/>
            <person name="Yanf M."/>
            <person name="Daum C."/>
            <person name="Ng V."/>
            <person name="Clum A."/>
            <person name="Ohm R."/>
            <person name="Martin F."/>
            <person name="Silar P."/>
            <person name="Natvig D."/>
            <person name="Lalanne C."/>
            <person name="Gautier V."/>
            <person name="Ament-Velasquez S.L."/>
            <person name="Kruys A."/>
            <person name="Hutchinson M.I."/>
            <person name="Powell A.J."/>
            <person name="Barry K."/>
            <person name="Miller A.N."/>
            <person name="Grigoriev I.V."/>
            <person name="Debuchy R."/>
            <person name="Gladieux P."/>
            <person name="Thoren M.H."/>
            <person name="Johannesson H."/>
        </authorList>
    </citation>
    <scope>NUCLEOTIDE SEQUENCE</scope>
    <source>
        <strain evidence="8">CBS 141.50</strain>
    </source>
</reference>
<feature type="transmembrane region" description="Helical" evidence="6">
    <location>
        <begin position="47"/>
        <end position="67"/>
    </location>
</feature>
<evidence type="ECO:0000256" key="6">
    <source>
        <dbReference type="SAM" id="Phobius"/>
    </source>
</evidence>
<feature type="transmembrane region" description="Helical" evidence="6">
    <location>
        <begin position="79"/>
        <end position="102"/>
    </location>
</feature>
<dbReference type="GeneID" id="87820280"/>
<sequence length="499" mass="54107">MDLKNEDEDVINPPPQLEVQVHDTSESTEATDTAPPFSIFTPREKQWISSLGSFGAMFSTLSSYIYFPALVPMADELGVSVALINLTVTSYLVVAGVAPAFMGDLADQGGRRPTYILMFVLVVASNIRLALQRSYPALFVLRMVQSAGASGSYGAAYGIVADITTVAERGSYVGSLIFFTGAAPSFGPVIAGVLAQKLGWRWIFWFLAIITGSYLILIALFLPETQRKLVGNGSTPTRGVHKSLFDRSTEDRRTKPAQLADDVPGMTKRRMCRFPNPFKCIPMLFKKGNLVVIVIGSITYTVKMTLQTSLAAQCIEIYNLDYLQAGLVYLPSGFGGALAAYSTGKFLDWNLRRFARRHGRDERYRRGDDISNFPIEQARFSGIYILIAISAVGTAAYGHISGPLVMQFITGATTPSIFTLCGTLLTDLNPAASATVQASYNLVRCIGAGIGIAVQEPIARALGVGWCFGMFSIVILGAIPLAVAIQRKGLGWRREQTAK</sequence>
<evidence type="ECO:0000256" key="5">
    <source>
        <dbReference type="ARBA" id="ARBA00023136"/>
    </source>
</evidence>
<evidence type="ECO:0000256" key="1">
    <source>
        <dbReference type="ARBA" id="ARBA00004141"/>
    </source>
</evidence>
<keyword evidence="9" id="KW-1185">Reference proteome</keyword>
<feature type="domain" description="Major facilitator superfamily (MFS) profile" evidence="7">
    <location>
        <begin position="48"/>
        <end position="490"/>
    </location>
</feature>
<dbReference type="PANTHER" id="PTHR23502:SF51">
    <property type="entry name" value="QUINIDINE RESISTANCE PROTEIN 1-RELATED"/>
    <property type="match status" value="1"/>
</dbReference>
<organism evidence="8 9">
    <name type="scientific">Dichotomopilus funicola</name>
    <dbReference type="NCBI Taxonomy" id="1934379"/>
    <lineage>
        <taxon>Eukaryota</taxon>
        <taxon>Fungi</taxon>
        <taxon>Dikarya</taxon>
        <taxon>Ascomycota</taxon>
        <taxon>Pezizomycotina</taxon>
        <taxon>Sordariomycetes</taxon>
        <taxon>Sordariomycetidae</taxon>
        <taxon>Sordariales</taxon>
        <taxon>Chaetomiaceae</taxon>
        <taxon>Dichotomopilus</taxon>
    </lineage>
</organism>
<dbReference type="SUPFAM" id="SSF103473">
    <property type="entry name" value="MFS general substrate transporter"/>
    <property type="match status" value="1"/>
</dbReference>
<evidence type="ECO:0000256" key="4">
    <source>
        <dbReference type="ARBA" id="ARBA00022989"/>
    </source>
</evidence>
<keyword evidence="2" id="KW-0813">Transport</keyword>
<dbReference type="GO" id="GO:0005886">
    <property type="term" value="C:plasma membrane"/>
    <property type="evidence" value="ECO:0007669"/>
    <property type="project" value="TreeGrafter"/>
</dbReference>
<evidence type="ECO:0000256" key="2">
    <source>
        <dbReference type="ARBA" id="ARBA00022448"/>
    </source>
</evidence>
<dbReference type="Gene3D" id="1.20.1250.20">
    <property type="entry name" value="MFS general substrate transporter like domains"/>
    <property type="match status" value="1"/>
</dbReference>
<protein>
    <submittedName>
        <fullName evidence="8">Major facilitator superfamily domain-containing protein</fullName>
    </submittedName>
</protein>
<feature type="transmembrane region" description="Helical" evidence="6">
    <location>
        <begin position="288"/>
        <end position="306"/>
    </location>
</feature>
<comment type="caution">
    <text evidence="8">The sequence shown here is derived from an EMBL/GenBank/DDBJ whole genome shotgun (WGS) entry which is preliminary data.</text>
</comment>
<evidence type="ECO:0000259" key="7">
    <source>
        <dbReference type="PROSITE" id="PS50850"/>
    </source>
</evidence>
<dbReference type="InterPro" id="IPR011701">
    <property type="entry name" value="MFS"/>
</dbReference>
<feature type="transmembrane region" description="Helical" evidence="6">
    <location>
        <begin position="463"/>
        <end position="485"/>
    </location>
</feature>
<accession>A0AAN6ZLY9</accession>
<feature type="transmembrane region" description="Helical" evidence="6">
    <location>
        <begin position="172"/>
        <end position="196"/>
    </location>
</feature>
<evidence type="ECO:0000313" key="9">
    <source>
        <dbReference type="Proteomes" id="UP001302676"/>
    </source>
</evidence>
<dbReference type="InterPro" id="IPR020846">
    <property type="entry name" value="MFS_dom"/>
</dbReference>
<name>A0AAN6ZLY9_9PEZI</name>
<dbReference type="GO" id="GO:0022857">
    <property type="term" value="F:transmembrane transporter activity"/>
    <property type="evidence" value="ECO:0007669"/>
    <property type="project" value="InterPro"/>
</dbReference>
<dbReference type="PROSITE" id="PS50850">
    <property type="entry name" value="MFS"/>
    <property type="match status" value="1"/>
</dbReference>
<reference evidence="8" key="1">
    <citation type="journal article" date="2023" name="Mol. Phylogenet. Evol.">
        <title>Genome-scale phylogeny and comparative genomics of the fungal order Sordariales.</title>
        <authorList>
            <person name="Hensen N."/>
            <person name="Bonometti L."/>
            <person name="Westerberg I."/>
            <person name="Brannstrom I.O."/>
            <person name="Guillou S."/>
            <person name="Cros-Aarteil S."/>
            <person name="Calhoun S."/>
            <person name="Haridas S."/>
            <person name="Kuo A."/>
            <person name="Mondo S."/>
            <person name="Pangilinan J."/>
            <person name="Riley R."/>
            <person name="LaButti K."/>
            <person name="Andreopoulos B."/>
            <person name="Lipzen A."/>
            <person name="Chen C."/>
            <person name="Yan M."/>
            <person name="Daum C."/>
            <person name="Ng V."/>
            <person name="Clum A."/>
            <person name="Steindorff A."/>
            <person name="Ohm R.A."/>
            <person name="Martin F."/>
            <person name="Silar P."/>
            <person name="Natvig D.O."/>
            <person name="Lalanne C."/>
            <person name="Gautier V."/>
            <person name="Ament-Velasquez S.L."/>
            <person name="Kruys A."/>
            <person name="Hutchinson M.I."/>
            <person name="Powell A.J."/>
            <person name="Barry K."/>
            <person name="Miller A.N."/>
            <person name="Grigoriev I.V."/>
            <person name="Debuchy R."/>
            <person name="Gladieux P."/>
            <person name="Hiltunen Thoren M."/>
            <person name="Johannesson H."/>
        </authorList>
    </citation>
    <scope>NUCLEOTIDE SEQUENCE</scope>
    <source>
        <strain evidence="8">CBS 141.50</strain>
    </source>
</reference>
<dbReference type="RefSeq" id="XP_062637541.1">
    <property type="nucleotide sequence ID" value="XM_062783667.1"/>
</dbReference>
<dbReference type="PANTHER" id="PTHR23502">
    <property type="entry name" value="MAJOR FACILITATOR SUPERFAMILY"/>
    <property type="match status" value="1"/>
</dbReference>
<gene>
    <name evidence="8" type="ORF">C8A04DRAFT_36827</name>
</gene>